<evidence type="ECO:0000256" key="7">
    <source>
        <dbReference type="ARBA" id="ARBA00022723"/>
    </source>
</evidence>
<keyword evidence="10" id="KW-0325">Glycoprotein</keyword>
<dbReference type="EC" id="4.2.1.1" evidence="4"/>
<evidence type="ECO:0000256" key="13">
    <source>
        <dbReference type="ARBA" id="ARBA00031549"/>
    </source>
</evidence>
<proteinExistence type="inferred from homology"/>
<evidence type="ECO:0000256" key="15">
    <source>
        <dbReference type="ARBA" id="ARBA00048348"/>
    </source>
</evidence>
<comment type="catalytic activity">
    <reaction evidence="15">
        <text>hydrogencarbonate + H(+) = CO2 + H2O</text>
        <dbReference type="Rhea" id="RHEA:10748"/>
        <dbReference type="ChEBI" id="CHEBI:15377"/>
        <dbReference type="ChEBI" id="CHEBI:15378"/>
        <dbReference type="ChEBI" id="CHEBI:16526"/>
        <dbReference type="ChEBI" id="CHEBI:17544"/>
        <dbReference type="EC" id="4.2.1.1"/>
    </reaction>
</comment>
<organism evidence="17 18">
    <name type="scientific">Myripristis murdjan</name>
    <name type="common">pinecone soldierfish</name>
    <dbReference type="NCBI Taxonomy" id="586833"/>
    <lineage>
        <taxon>Eukaryota</taxon>
        <taxon>Metazoa</taxon>
        <taxon>Chordata</taxon>
        <taxon>Craniata</taxon>
        <taxon>Vertebrata</taxon>
        <taxon>Euteleostomi</taxon>
        <taxon>Actinopterygii</taxon>
        <taxon>Neopterygii</taxon>
        <taxon>Teleostei</taxon>
        <taxon>Neoteleostei</taxon>
        <taxon>Acanthomorphata</taxon>
        <taxon>Holocentriformes</taxon>
        <taxon>Holocentridae</taxon>
        <taxon>Myripristis</taxon>
    </lineage>
</organism>
<dbReference type="PANTHER" id="PTHR18952">
    <property type="entry name" value="CARBONIC ANHYDRASE"/>
    <property type="match status" value="1"/>
</dbReference>
<dbReference type="GO" id="GO:0008270">
    <property type="term" value="F:zinc ion binding"/>
    <property type="evidence" value="ECO:0007669"/>
    <property type="project" value="InterPro"/>
</dbReference>
<dbReference type="PROSITE" id="PS51144">
    <property type="entry name" value="ALPHA_CA_2"/>
    <property type="match status" value="1"/>
</dbReference>
<protein>
    <recommendedName>
        <fullName evidence="5">Carbonic anhydrase 6</fullName>
        <ecNumber evidence="4">4.2.1.1</ecNumber>
    </recommendedName>
    <alternativeName>
        <fullName evidence="13">Carbonate dehydratase VI</fullName>
    </alternativeName>
    <alternativeName>
        <fullName evidence="14">Carbonic anhydrase VI</fullName>
    </alternativeName>
</protein>
<keyword evidence="6" id="KW-0964">Secreted</keyword>
<dbReference type="Gene3D" id="3.10.200.10">
    <property type="entry name" value="Alpha carbonic anhydrase"/>
    <property type="match status" value="1"/>
</dbReference>
<gene>
    <name evidence="17" type="primary">CA6</name>
    <name evidence="17" type="synonym">ca6</name>
</gene>
<evidence type="ECO:0000313" key="17">
    <source>
        <dbReference type="Ensembl" id="ENSMMDP00005001299.1"/>
    </source>
</evidence>
<evidence type="ECO:0000256" key="11">
    <source>
        <dbReference type="ARBA" id="ARBA00023239"/>
    </source>
</evidence>
<evidence type="ECO:0000256" key="2">
    <source>
        <dbReference type="ARBA" id="ARBA00004613"/>
    </source>
</evidence>
<evidence type="ECO:0000256" key="10">
    <source>
        <dbReference type="ARBA" id="ARBA00023180"/>
    </source>
</evidence>
<accession>A0A667WLD5</accession>
<keyword evidence="8" id="KW-0862">Zinc</keyword>
<comment type="subcellular location">
    <subcellularLocation>
        <location evidence="2">Secreted</location>
    </subcellularLocation>
</comment>
<comment type="similarity">
    <text evidence="3">Belongs to the alpha-carbonic anhydrase family.</text>
</comment>
<dbReference type="AlphaFoldDB" id="A0A667WLD5"/>
<evidence type="ECO:0000256" key="3">
    <source>
        <dbReference type="ARBA" id="ARBA00010718"/>
    </source>
</evidence>
<evidence type="ECO:0000256" key="12">
    <source>
        <dbReference type="ARBA" id="ARBA00025355"/>
    </source>
</evidence>
<evidence type="ECO:0000256" key="5">
    <source>
        <dbReference type="ARBA" id="ARBA00014200"/>
    </source>
</evidence>
<dbReference type="SMART" id="SM01057">
    <property type="entry name" value="Carb_anhydrase"/>
    <property type="match status" value="1"/>
</dbReference>
<evidence type="ECO:0000256" key="14">
    <source>
        <dbReference type="ARBA" id="ARBA00032196"/>
    </source>
</evidence>
<keyword evidence="11" id="KW-0456">Lyase</keyword>
<keyword evidence="9" id="KW-1015">Disulfide bond</keyword>
<sequence>MLHIGFWFPFTNNNKGRNRILKKSGSGSQHFHVFFYYPACGGKKQSPIDIQRRSVRHNPDILQLELSGYEPQKGNFLMSNNGHSVQIDLPSTMMITKGLPGKYTAVQMHLHWGGWDLEASGAEHTIDGIRYMAELHVVHYNSDKYKSFTEARDKPDGLAVLDGHFENTYYSDFISNLDKIKYSMNVSSINVRSMLPENLNHFFRYQGSLTTPPCYESILWTVFDTPITLSHNQVRQTFTASIPTLWNDYRMAQPLNDRVVESSFLPRLGKGSM</sequence>
<dbReference type="GeneTree" id="ENSGT00940000160409"/>
<evidence type="ECO:0000256" key="6">
    <source>
        <dbReference type="ARBA" id="ARBA00022525"/>
    </source>
</evidence>
<name>A0A667WLD5_9TELE</name>
<feature type="domain" description="Alpha-carbonic anhydrase" evidence="16">
    <location>
        <begin position="18"/>
        <end position="264"/>
    </location>
</feature>
<comment type="cofactor">
    <cofactor evidence="1">
        <name>Zn(2+)</name>
        <dbReference type="ChEBI" id="CHEBI:29105"/>
    </cofactor>
</comment>
<keyword evidence="7" id="KW-0479">Metal-binding</keyword>
<evidence type="ECO:0000313" key="18">
    <source>
        <dbReference type="Proteomes" id="UP000472263"/>
    </source>
</evidence>
<evidence type="ECO:0000256" key="4">
    <source>
        <dbReference type="ARBA" id="ARBA00012925"/>
    </source>
</evidence>
<dbReference type="SUPFAM" id="SSF51069">
    <property type="entry name" value="Carbonic anhydrase"/>
    <property type="match status" value="1"/>
</dbReference>
<dbReference type="InterPro" id="IPR001148">
    <property type="entry name" value="CA_dom"/>
</dbReference>
<dbReference type="Pfam" id="PF00194">
    <property type="entry name" value="Carb_anhydrase"/>
    <property type="match status" value="1"/>
</dbReference>
<evidence type="ECO:0000259" key="16">
    <source>
        <dbReference type="PROSITE" id="PS51144"/>
    </source>
</evidence>
<evidence type="ECO:0000256" key="8">
    <source>
        <dbReference type="ARBA" id="ARBA00022833"/>
    </source>
</evidence>
<reference evidence="17" key="3">
    <citation type="submission" date="2025-09" db="UniProtKB">
        <authorList>
            <consortium name="Ensembl"/>
        </authorList>
    </citation>
    <scope>IDENTIFICATION</scope>
</reference>
<dbReference type="InterPro" id="IPR023561">
    <property type="entry name" value="Carbonic_anhydrase_a-class"/>
</dbReference>
<dbReference type="GO" id="GO:0004089">
    <property type="term" value="F:carbonate dehydratase activity"/>
    <property type="evidence" value="ECO:0007669"/>
    <property type="project" value="UniProtKB-EC"/>
</dbReference>
<dbReference type="InterPro" id="IPR036398">
    <property type="entry name" value="CA_dom_sf"/>
</dbReference>
<dbReference type="Proteomes" id="UP000472263">
    <property type="component" value="Chromosome 7"/>
</dbReference>
<keyword evidence="18" id="KW-1185">Reference proteome</keyword>
<dbReference type="PANTHER" id="PTHR18952:SF110">
    <property type="entry name" value="CARBONIC ANHYDRASE 6"/>
    <property type="match status" value="1"/>
</dbReference>
<dbReference type="FunFam" id="3.10.200.10:FF:000003">
    <property type="entry name" value="Carbonic anhydrase 12"/>
    <property type="match status" value="1"/>
</dbReference>
<evidence type="ECO:0000256" key="9">
    <source>
        <dbReference type="ARBA" id="ARBA00023157"/>
    </source>
</evidence>
<reference evidence="17" key="2">
    <citation type="submission" date="2025-08" db="UniProtKB">
        <authorList>
            <consortium name="Ensembl"/>
        </authorList>
    </citation>
    <scope>IDENTIFICATION</scope>
</reference>
<reference evidence="17" key="1">
    <citation type="submission" date="2019-06" db="EMBL/GenBank/DDBJ databases">
        <authorList>
            <consortium name="Wellcome Sanger Institute Data Sharing"/>
        </authorList>
    </citation>
    <scope>NUCLEOTIDE SEQUENCE [LARGE SCALE GENOMIC DNA]</scope>
</reference>
<comment type="function">
    <text evidence="12">Reversible hydration of carbon dioxide. Its role in saliva is unknown.</text>
</comment>
<dbReference type="GO" id="GO:0005615">
    <property type="term" value="C:extracellular space"/>
    <property type="evidence" value="ECO:0007669"/>
    <property type="project" value="TreeGrafter"/>
</dbReference>
<evidence type="ECO:0000256" key="1">
    <source>
        <dbReference type="ARBA" id="ARBA00001947"/>
    </source>
</evidence>
<dbReference type="Ensembl" id="ENSMMDT00005001325.1">
    <property type="protein sequence ID" value="ENSMMDP00005001299.1"/>
    <property type="gene ID" value="ENSMMDG00005000738.1"/>
</dbReference>